<proteinExistence type="predicted"/>
<name>A0A2A8U003_BACCE</name>
<dbReference type="RefSeq" id="WP_098361840.1">
    <property type="nucleotide sequence ID" value="NZ_NTUE01000041.1"/>
</dbReference>
<gene>
    <name evidence="1" type="ORF">COA08_10330</name>
</gene>
<sequence length="264" mass="30739">MDLLDTLNRISGLVSSVVPIVKDITKQIVSNPMTCVEAVRTKLIHIYTEKAHNRLFTKKIDVKKASFEEIKNVNEELTEYSRRISEEVFVLEEQILEFVKQHFNEFFVKLVAKAEENKIIDHLPTEYIRQQRDTISSKIKEGTKGLITEKISLDNTELLKILKLNDDKERDGLLEEFRKRIIKESLNQTLLEVEKVSQVQKELLNNLFEIPIEKLTVLLDEKTTALGDLYQAKQEGKEQLNQKKQHIDKAIYAHDLALDELERL</sequence>
<dbReference type="Proteomes" id="UP000221438">
    <property type="component" value="Unassembled WGS sequence"/>
</dbReference>
<evidence type="ECO:0000313" key="2">
    <source>
        <dbReference type="Proteomes" id="UP000221438"/>
    </source>
</evidence>
<evidence type="ECO:0000313" key="1">
    <source>
        <dbReference type="EMBL" id="PGQ10542.1"/>
    </source>
</evidence>
<dbReference type="AlphaFoldDB" id="A0A2A8U003"/>
<dbReference type="EMBL" id="NUJQ01000006">
    <property type="protein sequence ID" value="PGQ10542.1"/>
    <property type="molecule type" value="Genomic_DNA"/>
</dbReference>
<organism evidence="1 2">
    <name type="scientific">Bacillus cereus</name>
    <dbReference type="NCBI Taxonomy" id="1396"/>
    <lineage>
        <taxon>Bacteria</taxon>
        <taxon>Bacillati</taxon>
        <taxon>Bacillota</taxon>
        <taxon>Bacilli</taxon>
        <taxon>Bacillales</taxon>
        <taxon>Bacillaceae</taxon>
        <taxon>Bacillus</taxon>
        <taxon>Bacillus cereus group</taxon>
    </lineage>
</organism>
<protein>
    <submittedName>
        <fullName evidence="1">Uncharacterized protein</fullName>
    </submittedName>
</protein>
<reference evidence="1 2" key="1">
    <citation type="submission" date="2017-09" db="EMBL/GenBank/DDBJ databases">
        <title>Large-scale bioinformatics analysis of Bacillus genomes uncovers conserved roles of natural products in bacterial physiology.</title>
        <authorList>
            <consortium name="Agbiome Team Llc"/>
            <person name="Bleich R.M."/>
            <person name="Grubbs K.J."/>
            <person name="Santa Maria K.C."/>
            <person name="Allen S.E."/>
            <person name="Farag S."/>
            <person name="Shank E.A."/>
            <person name="Bowers A."/>
        </authorList>
    </citation>
    <scope>NUCLEOTIDE SEQUENCE [LARGE SCALE GENOMIC DNA]</scope>
    <source>
        <strain evidence="1 2">AFS046104</strain>
    </source>
</reference>
<accession>A0A2A8U003</accession>
<comment type="caution">
    <text evidence="1">The sequence shown here is derived from an EMBL/GenBank/DDBJ whole genome shotgun (WGS) entry which is preliminary data.</text>
</comment>